<organism evidence="1 2">
    <name type="scientific">Candidatus Buchananbacteria bacterium RIFCSPLOWO2_02_FULL_46_11b</name>
    <dbReference type="NCBI Taxonomy" id="1797548"/>
    <lineage>
        <taxon>Bacteria</taxon>
        <taxon>Candidatus Buchananiibacteriota</taxon>
    </lineage>
</organism>
<evidence type="ECO:0000313" key="1">
    <source>
        <dbReference type="EMBL" id="OGY57246.1"/>
    </source>
</evidence>
<sequence length="75" mass="8106">MSAFKSVSAKNRSKAPAKITNPGGTGILFCVISPKDAPLPPASLTSRFEILENGRMKVWGIGVFDNDFILAQIER</sequence>
<comment type="caution">
    <text evidence="1">The sequence shown here is derived from an EMBL/GenBank/DDBJ whole genome shotgun (WGS) entry which is preliminary data.</text>
</comment>
<accession>A0A1G1YZR7</accession>
<dbReference type="EMBL" id="MHIR01000030">
    <property type="protein sequence ID" value="OGY57246.1"/>
    <property type="molecule type" value="Genomic_DNA"/>
</dbReference>
<dbReference type="Proteomes" id="UP000177408">
    <property type="component" value="Unassembled WGS sequence"/>
</dbReference>
<dbReference type="AlphaFoldDB" id="A0A1G1YZR7"/>
<reference evidence="1 2" key="1">
    <citation type="journal article" date="2016" name="Nat. Commun.">
        <title>Thousands of microbial genomes shed light on interconnected biogeochemical processes in an aquifer system.</title>
        <authorList>
            <person name="Anantharaman K."/>
            <person name="Brown C.T."/>
            <person name="Hug L.A."/>
            <person name="Sharon I."/>
            <person name="Castelle C.J."/>
            <person name="Probst A.J."/>
            <person name="Thomas B.C."/>
            <person name="Singh A."/>
            <person name="Wilkins M.J."/>
            <person name="Karaoz U."/>
            <person name="Brodie E.L."/>
            <person name="Williams K.H."/>
            <person name="Hubbard S.S."/>
            <person name="Banfield J.F."/>
        </authorList>
    </citation>
    <scope>NUCLEOTIDE SEQUENCE [LARGE SCALE GENOMIC DNA]</scope>
</reference>
<protein>
    <submittedName>
        <fullName evidence="1">Uncharacterized protein</fullName>
    </submittedName>
</protein>
<name>A0A1G1YZR7_9BACT</name>
<proteinExistence type="predicted"/>
<gene>
    <name evidence="1" type="ORF">A3H67_00225</name>
</gene>
<evidence type="ECO:0000313" key="2">
    <source>
        <dbReference type="Proteomes" id="UP000177408"/>
    </source>
</evidence>